<sequence>MDTNQQNPLKQGVPQLPGIMAAVLKNFPQRPQRLLIELALNRFFAADLRDNNLDFLADYTIAVIIKDAHINFALRLHNNRLQASSIPAHVDLTLSTDVYTLLEMISQKEDADGLFFSRRLDSQGNTELGLYVKNFLAALDPDESRYLEAGMKISRHLIHIINFKHSKLTKVISS</sequence>
<evidence type="ECO:0000259" key="1">
    <source>
        <dbReference type="Pfam" id="PF02036"/>
    </source>
</evidence>
<reference evidence="2" key="2">
    <citation type="submission" date="2020-09" db="EMBL/GenBank/DDBJ databases">
        <authorList>
            <person name="Sun Q."/>
            <person name="Zhou Y."/>
        </authorList>
    </citation>
    <scope>NUCLEOTIDE SEQUENCE</scope>
    <source>
        <strain evidence="2">CGMCC 1.12181</strain>
    </source>
</reference>
<keyword evidence="3" id="KW-1185">Reference proteome</keyword>
<dbReference type="Gene3D" id="3.30.1050.10">
    <property type="entry name" value="SCP2 sterol-binding domain"/>
    <property type="match status" value="1"/>
</dbReference>
<evidence type="ECO:0000313" key="2">
    <source>
        <dbReference type="EMBL" id="GGF95607.1"/>
    </source>
</evidence>
<dbReference type="SUPFAM" id="SSF55718">
    <property type="entry name" value="SCP-like"/>
    <property type="match status" value="1"/>
</dbReference>
<organism evidence="2 3">
    <name type="scientific">Marinicella pacifica</name>
    <dbReference type="NCBI Taxonomy" id="1171543"/>
    <lineage>
        <taxon>Bacteria</taxon>
        <taxon>Pseudomonadati</taxon>
        <taxon>Pseudomonadota</taxon>
        <taxon>Gammaproteobacteria</taxon>
        <taxon>Lysobacterales</taxon>
        <taxon>Marinicellaceae</taxon>
        <taxon>Marinicella</taxon>
    </lineage>
</organism>
<reference evidence="2" key="1">
    <citation type="journal article" date="2014" name="Int. J. Syst. Evol. Microbiol.">
        <title>Complete genome sequence of Corynebacterium casei LMG S-19264T (=DSM 44701T), isolated from a smear-ripened cheese.</title>
        <authorList>
            <consortium name="US DOE Joint Genome Institute (JGI-PGF)"/>
            <person name="Walter F."/>
            <person name="Albersmeier A."/>
            <person name="Kalinowski J."/>
            <person name="Ruckert C."/>
        </authorList>
    </citation>
    <scope>NUCLEOTIDE SEQUENCE</scope>
    <source>
        <strain evidence="2">CGMCC 1.12181</strain>
    </source>
</reference>
<comment type="caution">
    <text evidence="2">The sequence shown here is derived from an EMBL/GenBank/DDBJ whole genome shotgun (WGS) entry which is preliminary data.</text>
</comment>
<feature type="domain" description="SCP2" evidence="1">
    <location>
        <begin position="41"/>
        <end position="136"/>
    </location>
</feature>
<dbReference type="InterPro" id="IPR003033">
    <property type="entry name" value="SCP2_sterol-bd_dom"/>
</dbReference>
<dbReference type="InterPro" id="IPR036527">
    <property type="entry name" value="SCP2_sterol-bd_dom_sf"/>
</dbReference>
<protein>
    <recommendedName>
        <fullName evidence="1">SCP2 domain-containing protein</fullName>
    </recommendedName>
</protein>
<dbReference type="AlphaFoldDB" id="A0A917FQ93"/>
<gene>
    <name evidence="2" type="ORF">GCM10011365_16190</name>
</gene>
<dbReference type="Proteomes" id="UP000605253">
    <property type="component" value="Unassembled WGS sequence"/>
</dbReference>
<evidence type="ECO:0000313" key="3">
    <source>
        <dbReference type="Proteomes" id="UP000605253"/>
    </source>
</evidence>
<dbReference type="EMBL" id="BMEO01000006">
    <property type="protein sequence ID" value="GGF95607.1"/>
    <property type="molecule type" value="Genomic_DNA"/>
</dbReference>
<name>A0A917FQ93_9GAMM</name>
<accession>A0A917FQ93</accession>
<dbReference type="Pfam" id="PF02036">
    <property type="entry name" value="SCP2"/>
    <property type="match status" value="1"/>
</dbReference>
<dbReference type="RefSeq" id="WP_188365223.1">
    <property type="nucleotide sequence ID" value="NZ_BAABJF010000001.1"/>
</dbReference>
<proteinExistence type="predicted"/>